<comment type="caution">
    <text evidence="1">The sequence shown here is derived from an EMBL/GenBank/DDBJ whole genome shotgun (WGS) entry which is preliminary data.</text>
</comment>
<name>A0AAW2GG08_9HYME</name>
<sequence>MGTRLWPQITCASALTVNLYLSVDSEGKKKKKKKSLFLRNVTTLPKLRQLQLRSMCVIYVATFLQSPTPTPPIWDSAMSIRSNLSGHAQESSPARLTSWSCFRSFGIFYNY</sequence>
<dbReference type="Proteomes" id="UP001430953">
    <property type="component" value="Unassembled WGS sequence"/>
</dbReference>
<dbReference type="AlphaFoldDB" id="A0AAW2GG08"/>
<organism evidence="1 2">
    <name type="scientific">Cardiocondyla obscurior</name>
    <dbReference type="NCBI Taxonomy" id="286306"/>
    <lineage>
        <taxon>Eukaryota</taxon>
        <taxon>Metazoa</taxon>
        <taxon>Ecdysozoa</taxon>
        <taxon>Arthropoda</taxon>
        <taxon>Hexapoda</taxon>
        <taxon>Insecta</taxon>
        <taxon>Pterygota</taxon>
        <taxon>Neoptera</taxon>
        <taxon>Endopterygota</taxon>
        <taxon>Hymenoptera</taxon>
        <taxon>Apocrita</taxon>
        <taxon>Aculeata</taxon>
        <taxon>Formicoidea</taxon>
        <taxon>Formicidae</taxon>
        <taxon>Myrmicinae</taxon>
        <taxon>Cardiocondyla</taxon>
    </lineage>
</organism>
<evidence type="ECO:0000313" key="2">
    <source>
        <dbReference type="Proteomes" id="UP001430953"/>
    </source>
</evidence>
<gene>
    <name evidence="1" type="ORF">PUN28_004544</name>
</gene>
<accession>A0AAW2GG08</accession>
<reference evidence="1 2" key="1">
    <citation type="submission" date="2023-03" db="EMBL/GenBank/DDBJ databases">
        <title>High recombination rates correlate with genetic variation in Cardiocondyla obscurior ants.</title>
        <authorList>
            <person name="Errbii M."/>
        </authorList>
    </citation>
    <scope>NUCLEOTIDE SEQUENCE [LARGE SCALE GENOMIC DNA]</scope>
    <source>
        <strain evidence="1">Alpha-2009</strain>
        <tissue evidence="1">Whole body</tissue>
    </source>
</reference>
<evidence type="ECO:0000313" key="1">
    <source>
        <dbReference type="EMBL" id="KAL0125505.1"/>
    </source>
</evidence>
<proteinExistence type="predicted"/>
<protein>
    <submittedName>
        <fullName evidence="1">Uncharacterized protein</fullName>
    </submittedName>
</protein>
<keyword evidence="2" id="KW-1185">Reference proteome</keyword>
<dbReference type="EMBL" id="JADYXP020000004">
    <property type="protein sequence ID" value="KAL0125505.1"/>
    <property type="molecule type" value="Genomic_DNA"/>
</dbReference>